<keyword evidence="3" id="KW-1185">Reference proteome</keyword>
<feature type="transmembrane region" description="Helical" evidence="1">
    <location>
        <begin position="152"/>
        <end position="174"/>
    </location>
</feature>
<evidence type="ECO:0000313" key="3">
    <source>
        <dbReference type="Proteomes" id="UP000035368"/>
    </source>
</evidence>
<gene>
    <name evidence="2" type="ORF">CEPID_01590</name>
</gene>
<dbReference type="STRING" id="1050174.CEPID_01590"/>
<feature type="transmembrane region" description="Helical" evidence="1">
    <location>
        <begin position="125"/>
        <end position="146"/>
    </location>
</feature>
<feature type="transmembrane region" description="Helical" evidence="1">
    <location>
        <begin position="7"/>
        <end position="23"/>
    </location>
</feature>
<keyword evidence="1" id="KW-0472">Membrane</keyword>
<feature type="transmembrane region" description="Helical" evidence="1">
    <location>
        <begin position="68"/>
        <end position="86"/>
    </location>
</feature>
<accession>A0A0G3GRP4</accession>
<keyword evidence="1" id="KW-0812">Transmembrane</keyword>
<feature type="transmembrane region" description="Helical" evidence="1">
    <location>
        <begin position="92"/>
        <end position="113"/>
    </location>
</feature>
<organism evidence="2 3">
    <name type="scientific">Corynebacterium epidermidicanis</name>
    <dbReference type="NCBI Taxonomy" id="1050174"/>
    <lineage>
        <taxon>Bacteria</taxon>
        <taxon>Bacillati</taxon>
        <taxon>Actinomycetota</taxon>
        <taxon>Actinomycetes</taxon>
        <taxon>Mycobacteriales</taxon>
        <taxon>Corynebacteriaceae</taxon>
        <taxon>Corynebacterium</taxon>
    </lineage>
</organism>
<reference evidence="2 3" key="1">
    <citation type="submission" date="2015-05" db="EMBL/GenBank/DDBJ databases">
        <title>Complete genome sequence of Corynebacterium epidermidicanis DSM 45586, isolated from the skin of a dog suffering from pruritus.</title>
        <authorList>
            <person name="Ruckert C."/>
            <person name="Albersmeier A."/>
            <person name="Winkler A."/>
            <person name="Tauch A."/>
        </authorList>
    </citation>
    <scope>NUCLEOTIDE SEQUENCE [LARGE SCALE GENOMIC DNA]</scope>
    <source>
        <strain evidence="2 3">DSM 45586</strain>
    </source>
</reference>
<dbReference type="EMBL" id="CP011541">
    <property type="protein sequence ID" value="AKK02203.1"/>
    <property type="molecule type" value="Genomic_DNA"/>
</dbReference>
<proteinExistence type="predicted"/>
<dbReference type="PATRIC" id="fig|1050174.4.peg.323"/>
<evidence type="ECO:0008006" key="4">
    <source>
        <dbReference type="Google" id="ProtNLM"/>
    </source>
</evidence>
<keyword evidence="1" id="KW-1133">Transmembrane helix</keyword>
<sequence length="251" mass="26667">MDQYPRWLPFAMVAIFAVNWAYLVATRPPWDGNSYLPGILQPIQVIILMLIAAMSARLVLLSGTKNSLALIGLGVVLDLVIGGTLLQLEVPLYLDTIGSVLVAVILGPSAGGLTATISQGILSIMYPPATIFYMINVVVGWAAGLFAKMGGFTTAFSVGLSGLVTGVLAGMSAAPLMALGLGDAPIVNQTNPEELLMKFYGIFFGALTSPGAISDVLDKILVFGVVSLIARWIAQRFHIHKPVFEYRSQIS</sequence>
<feature type="transmembrane region" description="Helical" evidence="1">
    <location>
        <begin position="43"/>
        <end position="61"/>
    </location>
</feature>
<name>A0A0G3GRP4_9CORY</name>
<dbReference type="KEGG" id="cei:CEPID_01590"/>
<protein>
    <recommendedName>
        <fullName evidence="4">ECF transporter S component</fullName>
    </recommendedName>
</protein>
<evidence type="ECO:0000256" key="1">
    <source>
        <dbReference type="SAM" id="Phobius"/>
    </source>
</evidence>
<evidence type="ECO:0000313" key="2">
    <source>
        <dbReference type="EMBL" id="AKK02203.1"/>
    </source>
</evidence>
<dbReference type="Proteomes" id="UP000035368">
    <property type="component" value="Chromosome"/>
</dbReference>
<dbReference type="AlphaFoldDB" id="A0A0G3GRP4"/>